<sequence length="292" mass="33086">MICSQFILLISIICISAQKISGDAGMEDDTVNQNPFNIPTINWEDILKNIPTVEPIALPTLDPNFWQNLPTIPPIVLPTIDPMFWNNLPTIPPIVLPTINPDFWKNFPTISPIQWPTLDANFWKNLNLPTLPPLQIPTLDPNFWKNLPTIPPFVFPTPAPRESQCTYKLSQELQNNATMAARLNYMQVEQVLNRLLLESTWICNGFQTQKLTDLTKKYAVLQSDMQTVTSYFSTSDLQQLLLSILQGDTSQVFRLFFSKTMENLANSTITGELSKASTQLSMLQFDLAINTI</sequence>
<dbReference type="OrthoDB" id="5855280at2759"/>
<protein>
    <submittedName>
        <fullName evidence="2">DUF148 domain-containing protein</fullName>
    </submittedName>
</protein>
<dbReference type="InParanoid" id="O01919"/>
<name>O01919_CAEEL</name>
<dbReference type="Bgee" id="WBGene00017761">
    <property type="expression patterns" value="Expressed in pharyngeal muscle cell (C elegans) and 2 other cell types or tissues"/>
</dbReference>
<dbReference type="UCSC" id="F23H11.6">
    <property type="organism name" value="c. elegans"/>
</dbReference>
<feature type="chain" id="PRO_5004156800" evidence="1">
    <location>
        <begin position="18"/>
        <end position="292"/>
    </location>
</feature>
<dbReference type="AGR" id="WB:WBGene00017761"/>
<dbReference type="eggNOG" id="ENOG502R8Q0">
    <property type="taxonomic scope" value="Eukaryota"/>
</dbReference>
<keyword evidence="3" id="KW-1185">Reference proteome</keyword>
<evidence type="ECO:0000256" key="1">
    <source>
        <dbReference type="SAM" id="SignalP"/>
    </source>
</evidence>
<evidence type="ECO:0000313" key="4">
    <source>
        <dbReference type="WormBase" id="F23H11.6"/>
    </source>
</evidence>
<dbReference type="WormBase" id="F23H11.6">
    <property type="protein sequence ID" value="CE43692"/>
    <property type="gene ID" value="WBGene00017761"/>
    <property type="gene designation" value="idpp-13"/>
</dbReference>
<feature type="signal peptide" evidence="1">
    <location>
        <begin position="1"/>
        <end position="17"/>
    </location>
</feature>
<dbReference type="EMBL" id="BX284603">
    <property type="protein sequence ID" value="CCD69953.1"/>
    <property type="molecule type" value="Genomic_DNA"/>
</dbReference>
<dbReference type="RefSeq" id="NP_497293.2">
    <property type="nucleotide sequence ID" value="NM_064892.3"/>
</dbReference>
<keyword evidence="1" id="KW-0732">Signal</keyword>
<dbReference type="FunCoup" id="O01919">
    <property type="interactions" value="252"/>
</dbReference>
<dbReference type="KEGG" id="cel:CELE_F23H11.6"/>
<dbReference type="AlphaFoldDB" id="O01919"/>
<gene>
    <name evidence="2 4" type="primary">idpp-13</name>
    <name evidence="2" type="ORF">CELE_F23H11.6</name>
    <name evidence="4" type="ORF">F23H11.6</name>
</gene>
<dbReference type="SMR" id="O01919"/>
<reference evidence="2 3" key="1">
    <citation type="journal article" date="1998" name="Science">
        <title>Genome sequence of the nematode C. elegans: a platform for investigating biology.</title>
        <authorList>
            <consortium name="The C. elegans sequencing consortium"/>
            <person name="Sulson J.E."/>
            <person name="Waterston R."/>
        </authorList>
    </citation>
    <scope>NUCLEOTIDE SEQUENCE [LARGE SCALE GENOMIC DNA]</scope>
    <source>
        <strain evidence="2 3">Bristol N2</strain>
    </source>
</reference>
<dbReference type="PaxDb" id="6239-F23H11.6"/>
<accession>O01919</accession>
<dbReference type="Proteomes" id="UP000001940">
    <property type="component" value="Chromosome III"/>
</dbReference>
<dbReference type="HOGENOM" id="CLU_953878_0_0_1"/>
<organism evidence="2 3">
    <name type="scientific">Caenorhabditis elegans</name>
    <dbReference type="NCBI Taxonomy" id="6239"/>
    <lineage>
        <taxon>Eukaryota</taxon>
        <taxon>Metazoa</taxon>
        <taxon>Ecdysozoa</taxon>
        <taxon>Nematoda</taxon>
        <taxon>Chromadorea</taxon>
        <taxon>Rhabditida</taxon>
        <taxon>Rhabditina</taxon>
        <taxon>Rhabditomorpha</taxon>
        <taxon>Rhabditoidea</taxon>
        <taxon>Rhabditidae</taxon>
        <taxon>Peloderinae</taxon>
        <taxon>Caenorhabditis</taxon>
    </lineage>
</organism>
<dbReference type="GeneID" id="184909"/>
<dbReference type="CTD" id="184909"/>
<proteinExistence type="predicted"/>
<evidence type="ECO:0000313" key="3">
    <source>
        <dbReference type="Proteomes" id="UP000001940"/>
    </source>
</evidence>
<evidence type="ECO:0000313" key="2">
    <source>
        <dbReference type="EMBL" id="CCD69953.1"/>
    </source>
</evidence>